<dbReference type="EMBL" id="CP046908">
    <property type="protein sequence ID" value="QGZ36412.1"/>
    <property type="molecule type" value="Genomic_DNA"/>
</dbReference>
<dbReference type="Gene3D" id="1.10.3680.10">
    <property type="entry name" value="TerB-like"/>
    <property type="match status" value="1"/>
</dbReference>
<dbReference type="KEGG" id="siw:GH266_19120"/>
<dbReference type="Pfam" id="PF05099">
    <property type="entry name" value="TerB"/>
    <property type="match status" value="1"/>
</dbReference>
<name>A0A857CD75_9HYPH</name>
<sequence>MGTLRSPPHAARGNGNRQREGQERSADPMSERVSLQEALIYVMVMVSASDSSMTDKELHSIGEIIKTLPVFASFDQERIVAVSQDCGERLQAENGMANTFAVIAASVPPTYRDTAYALGVEIAIADVAVAQEELRVLQLLRDALGLDKLTVAAIERGAQARYRIN</sequence>
<dbReference type="InterPro" id="IPR029024">
    <property type="entry name" value="TerB-like"/>
</dbReference>
<evidence type="ECO:0000313" key="3">
    <source>
        <dbReference type="EMBL" id="QGZ36412.1"/>
    </source>
</evidence>
<organism evidence="3 4">
    <name type="scientific">Stappia indica</name>
    <dbReference type="NCBI Taxonomy" id="538381"/>
    <lineage>
        <taxon>Bacteria</taxon>
        <taxon>Pseudomonadati</taxon>
        <taxon>Pseudomonadota</taxon>
        <taxon>Alphaproteobacteria</taxon>
        <taxon>Hyphomicrobiales</taxon>
        <taxon>Stappiaceae</taxon>
        <taxon>Stappia</taxon>
    </lineage>
</organism>
<dbReference type="InterPro" id="IPR007791">
    <property type="entry name" value="DjlA_N"/>
</dbReference>
<feature type="domain" description="Co-chaperone DjlA N-terminal" evidence="2">
    <location>
        <begin position="37"/>
        <end position="153"/>
    </location>
</feature>
<dbReference type="OrthoDB" id="8448017at2"/>
<evidence type="ECO:0000313" key="4">
    <source>
        <dbReference type="Proteomes" id="UP000435648"/>
    </source>
</evidence>
<evidence type="ECO:0000259" key="2">
    <source>
        <dbReference type="Pfam" id="PF05099"/>
    </source>
</evidence>
<dbReference type="SUPFAM" id="SSF158682">
    <property type="entry name" value="TerB-like"/>
    <property type="match status" value="1"/>
</dbReference>
<reference evidence="3 4" key="1">
    <citation type="submission" date="2019-12" db="EMBL/GenBank/DDBJ databases">
        <title>The genome of Stappia indica PHM037.</title>
        <authorList>
            <person name="Kacar D."/>
            <person name="Galan B."/>
            <person name="Canedo L."/>
            <person name="Rodriguez P."/>
            <person name="de la Calle F."/>
            <person name="Garcia J.L."/>
        </authorList>
    </citation>
    <scope>NUCLEOTIDE SEQUENCE [LARGE SCALE GENOMIC DNA]</scope>
    <source>
        <strain evidence="3 4">PHM037</strain>
    </source>
</reference>
<dbReference type="Proteomes" id="UP000435648">
    <property type="component" value="Chromosome"/>
</dbReference>
<proteinExistence type="predicted"/>
<dbReference type="AlphaFoldDB" id="A0A857CD75"/>
<protein>
    <submittedName>
        <fullName evidence="3">Tellurite resistance protein TerB</fullName>
    </submittedName>
</protein>
<feature type="compositionally biased region" description="Basic and acidic residues" evidence="1">
    <location>
        <begin position="17"/>
        <end position="29"/>
    </location>
</feature>
<evidence type="ECO:0000256" key="1">
    <source>
        <dbReference type="SAM" id="MobiDB-lite"/>
    </source>
</evidence>
<feature type="region of interest" description="Disordered" evidence="1">
    <location>
        <begin position="1"/>
        <end position="29"/>
    </location>
</feature>
<dbReference type="CDD" id="cd07176">
    <property type="entry name" value="terB"/>
    <property type="match status" value="1"/>
</dbReference>
<accession>A0A857CD75</accession>
<gene>
    <name evidence="3" type="ORF">GH266_19120</name>
</gene>